<evidence type="ECO:0000313" key="5">
    <source>
        <dbReference type="Proteomes" id="UP000027142"/>
    </source>
</evidence>
<evidence type="ECO:0000256" key="1">
    <source>
        <dbReference type="ARBA" id="ARBA00010401"/>
    </source>
</evidence>
<gene>
    <name evidence="4" type="ORF">BleG1_3449</name>
</gene>
<dbReference type="eggNOG" id="COG4284">
    <property type="taxonomic scope" value="Bacteria"/>
</dbReference>
<dbReference type="CDD" id="cd04193">
    <property type="entry name" value="UDPGlcNAc_PPase"/>
    <property type="match status" value="1"/>
</dbReference>
<organism evidence="4 5">
    <name type="scientific">Shouchella lehensis G1</name>
    <dbReference type="NCBI Taxonomy" id="1246626"/>
    <lineage>
        <taxon>Bacteria</taxon>
        <taxon>Bacillati</taxon>
        <taxon>Bacillota</taxon>
        <taxon>Bacilli</taxon>
        <taxon>Bacillales</taxon>
        <taxon>Bacillaceae</taxon>
        <taxon>Shouchella</taxon>
    </lineage>
</organism>
<comment type="similarity">
    <text evidence="1">Belongs to the UDPGP type 1 family.</text>
</comment>
<dbReference type="InterPro" id="IPR039741">
    <property type="entry name" value="UDP-sugar_pyrophosphorylase"/>
</dbReference>
<keyword evidence="5" id="KW-1185">Reference proteome</keyword>
<dbReference type="AlphaFoldDB" id="A0A060LXK6"/>
<dbReference type="HOGENOM" id="CLU_025603_1_2_9"/>
<dbReference type="Gene3D" id="3.90.550.10">
    <property type="entry name" value="Spore Coat Polysaccharide Biosynthesis Protein SpsA, Chain A"/>
    <property type="match status" value="1"/>
</dbReference>
<dbReference type="RefSeq" id="WP_038483557.1">
    <property type="nucleotide sequence ID" value="NZ_CP003923.1"/>
</dbReference>
<evidence type="ECO:0000313" key="4">
    <source>
        <dbReference type="EMBL" id="AIC95996.1"/>
    </source>
</evidence>
<dbReference type="PANTHER" id="PTHR11952:SF2">
    <property type="entry name" value="LD24639P"/>
    <property type="match status" value="1"/>
</dbReference>
<sequence length="398" mass="44695">MVTYEAIHKKVSTYHQEHLLDFYHELNEREQQTLLEQIDHLDLSHMPKMAAKSKQTSTSITALPSQPAFDLTEKEKTQLYNRGVLLLSQGKVAVVLLAGGQGTRLGHDGPKGTVTMDDNPETSLFALQAQQIQAQQQEAHVQIPWYIMTSPINDADTRTYFADNHYFGLKKEQVTFFIQDVSPAISPEGKIILADKGQIFQAPNGNGGVFASMKKAGILKEMKMNGIEWIFFNNIDNALVKVADPLFIGYADREGADISTKSVKKVAPSEKVGVLGQRDEKPAVIEYSELTEEERHHPLLQDANIGIHLFKRDFLDRTSDASLPYHLAHKKIPSIAMDGTKIDPVEPNGYKLELFYFDVFPLASSMSIFQVDRENEFLPVKNKTGQDSLEEARTRFSS</sequence>
<accession>A0A060LXK6</accession>
<dbReference type="PATRIC" id="fig|1246626.3.peg.3437"/>
<protein>
    <submittedName>
        <fullName evidence="4">Uridylyltransferase</fullName>
    </submittedName>
</protein>
<dbReference type="EMBL" id="CP003923">
    <property type="protein sequence ID" value="AIC95996.1"/>
    <property type="molecule type" value="Genomic_DNA"/>
</dbReference>
<dbReference type="InterPro" id="IPR002618">
    <property type="entry name" value="UDPGP_fam"/>
</dbReference>
<dbReference type="STRING" id="1246626.BleG1_3449"/>
<dbReference type="SUPFAM" id="SSF53448">
    <property type="entry name" value="Nucleotide-diphospho-sugar transferases"/>
    <property type="match status" value="1"/>
</dbReference>
<keyword evidence="3 4" id="KW-0548">Nucleotidyltransferase</keyword>
<dbReference type="Proteomes" id="UP000027142">
    <property type="component" value="Chromosome"/>
</dbReference>
<proteinExistence type="inferred from homology"/>
<dbReference type="Pfam" id="PF01704">
    <property type="entry name" value="UDPGP"/>
    <property type="match status" value="1"/>
</dbReference>
<dbReference type="KEGG" id="ble:BleG1_3449"/>
<evidence type="ECO:0000256" key="3">
    <source>
        <dbReference type="ARBA" id="ARBA00022695"/>
    </source>
</evidence>
<dbReference type="InterPro" id="IPR029044">
    <property type="entry name" value="Nucleotide-diphossugar_trans"/>
</dbReference>
<dbReference type="OrthoDB" id="9806910at2"/>
<dbReference type="PANTHER" id="PTHR11952">
    <property type="entry name" value="UDP- GLUCOSE PYROPHOSPHORYLASE"/>
    <property type="match status" value="1"/>
</dbReference>
<reference evidence="4 5" key="1">
    <citation type="journal article" date="2014" name="Gene">
        <title>A comparative genomic analysis of the alkalitolerant soil bacterium Bacillus lehensis G1.</title>
        <authorList>
            <person name="Noor Y.M."/>
            <person name="Samsulrizal N.H."/>
            <person name="Jema'on N.A."/>
            <person name="Low K.O."/>
            <person name="Ramli A.N."/>
            <person name="Alias N.I."/>
            <person name="Damis S.I."/>
            <person name="Fuzi S.F."/>
            <person name="Isa M.N."/>
            <person name="Murad A.M."/>
            <person name="Raih M.F."/>
            <person name="Bakar F.D."/>
            <person name="Najimudin N."/>
            <person name="Mahadi N.M."/>
            <person name="Illias R.M."/>
        </authorList>
    </citation>
    <scope>NUCLEOTIDE SEQUENCE [LARGE SCALE GENOMIC DNA]</scope>
    <source>
        <strain evidence="4 5">G1</strain>
    </source>
</reference>
<keyword evidence="2 4" id="KW-0808">Transferase</keyword>
<name>A0A060LXK6_9BACI</name>
<dbReference type="GO" id="GO:0070569">
    <property type="term" value="F:uridylyltransferase activity"/>
    <property type="evidence" value="ECO:0007669"/>
    <property type="project" value="InterPro"/>
</dbReference>
<evidence type="ECO:0000256" key="2">
    <source>
        <dbReference type="ARBA" id="ARBA00022679"/>
    </source>
</evidence>